<dbReference type="HOGENOM" id="CLU_380277_0_0_5"/>
<feature type="compositionally biased region" description="Polar residues" evidence="1">
    <location>
        <begin position="95"/>
        <end position="125"/>
    </location>
</feature>
<dbReference type="Proteomes" id="UP000009286">
    <property type="component" value="Chromosome"/>
</dbReference>
<feature type="region of interest" description="Disordered" evidence="1">
    <location>
        <begin position="52"/>
        <end position="143"/>
    </location>
</feature>
<dbReference type="EMBL" id="CP002382">
    <property type="protein sequence ID" value="AEP09088.1"/>
    <property type="molecule type" value="Genomic_DNA"/>
</dbReference>
<dbReference type="AlphaFoldDB" id="G2KQF2"/>
<proteinExistence type="predicted"/>
<accession>G2KQF2</accession>
<dbReference type="STRING" id="856793.MICA_754"/>
<dbReference type="eggNOG" id="ENOG5032T63">
    <property type="taxonomic scope" value="Bacteria"/>
</dbReference>
<gene>
    <name evidence="2" type="ordered locus">MICA_754</name>
</gene>
<organism evidence="2 3">
    <name type="scientific">Micavibrio aeruginosavorus (strain ARL-13)</name>
    <dbReference type="NCBI Taxonomy" id="856793"/>
    <lineage>
        <taxon>Bacteria</taxon>
        <taxon>Pseudomonadati</taxon>
        <taxon>Bdellovibrionota</taxon>
        <taxon>Bdellovibrionia</taxon>
        <taxon>Bdellovibrionales</taxon>
        <taxon>Pseudobdellovibrionaceae</taxon>
        <taxon>Micavibrio</taxon>
    </lineage>
</organism>
<sequence length="698" mass="73804">MGLVTGRVAAIAQALIQRIQTTTVNGVVVGQNKDGSTKIRTANGDVDVVLRGRDSLPPGTQVEITIPPARADGEPPRQVSILEVAPRPDQPPPTSTSAPKPDTPQTTITKPATDPASSSGNNNASVDDKPRPAPTAPIITRPSLPPELSEALAQTQQPRPVVTPAPAPLQPDVIIRLVPLPAAQLHDIVLPVAEDVTIPTSVIRASVVPQDIAKDVAQTLVPAFPATKPAAIKSVSPATVTTLPPLRDAPVALSRPAPAATSPGFYAVPTVTPAITTPATMPDMAMTALPQGALWPAPLPAPLPTTLIQTPILQAMPVAPNSITPQGQTAPAGPALRPHTLDARITAIHPGEGIVRLSPTQSTQSIITPDVTVPVLNNPNPITTQATIIGHMPTQNNPVAVVHAPLIASNQLFVIQWAGDAPMTGMTLDLLPRSVPVPLPGVAPDGSSLPVPGVPTSTAPVMPGMASLTPPSILFADWDWPAMDDMIQTLSVTAPQVAAATARMIPNAASPSQAGAAMMFLFAAIRANDVAGWLGDDAISALRRDSRGMQALTRMGRDIAGLQKTDAEPVTQDWKALTLPMMWQNDIHKIHMFYRRQHSDQDEENSDAKKGDSTRFIFDLNLDRMGDLQIDGLMKDKRLDLILRTREKSFSPSMQAHMKGLYVAALENAGMKGALGFQSRSEDWVRVDVRRAEVQESA</sequence>
<dbReference type="KEGG" id="mai:MICA_754"/>
<keyword evidence="3" id="KW-1185">Reference proteome</keyword>
<evidence type="ECO:0000313" key="2">
    <source>
        <dbReference type="EMBL" id="AEP09088.1"/>
    </source>
</evidence>
<protein>
    <submittedName>
        <fullName evidence="2">Uncharacterized protein</fullName>
    </submittedName>
</protein>
<evidence type="ECO:0000313" key="3">
    <source>
        <dbReference type="Proteomes" id="UP000009286"/>
    </source>
</evidence>
<name>G2KQF2_MICAA</name>
<reference evidence="2 3" key="1">
    <citation type="journal article" date="2011" name="BMC Genomics">
        <title>Genomic insights into an obligate epibiotic bacterial predator: Micavibrio aeruginosavorus ARL-13.</title>
        <authorList>
            <person name="Wang Z."/>
            <person name="Kadouri D."/>
            <person name="Wu M."/>
        </authorList>
    </citation>
    <scope>NUCLEOTIDE SEQUENCE [LARGE SCALE GENOMIC DNA]</scope>
    <source>
        <strain evidence="2 3">ARL-13</strain>
    </source>
</reference>
<evidence type="ECO:0000256" key="1">
    <source>
        <dbReference type="SAM" id="MobiDB-lite"/>
    </source>
</evidence>